<dbReference type="OMA" id="PNIGAEM"/>
<dbReference type="GO" id="GO:0005874">
    <property type="term" value="C:microtubule"/>
    <property type="evidence" value="ECO:0007669"/>
    <property type="project" value="UniProtKB-KW"/>
</dbReference>
<dbReference type="GO" id="GO:0051028">
    <property type="term" value="P:mRNA transport"/>
    <property type="evidence" value="ECO:0007669"/>
    <property type="project" value="UniProtKB-KW"/>
</dbReference>
<keyword evidence="6" id="KW-0509">mRNA transport</keyword>
<dbReference type="PANTHER" id="PTHR11886">
    <property type="entry name" value="DYNEIN LIGHT CHAIN"/>
    <property type="match status" value="1"/>
</dbReference>
<dbReference type="GO" id="GO:0005634">
    <property type="term" value="C:nucleus"/>
    <property type="evidence" value="ECO:0007669"/>
    <property type="project" value="UniProtKB-SubCell"/>
</dbReference>
<dbReference type="GO" id="GO:0045505">
    <property type="term" value="F:dynein intermediate chain binding"/>
    <property type="evidence" value="ECO:0007669"/>
    <property type="project" value="TreeGrafter"/>
</dbReference>
<evidence type="ECO:0000256" key="8">
    <source>
        <dbReference type="ARBA" id="ARBA00023212"/>
    </source>
</evidence>
<evidence type="ECO:0000313" key="13">
    <source>
        <dbReference type="WBParaSite" id="TCLT_0001080401-mRNA-1"/>
    </source>
</evidence>
<evidence type="ECO:0000256" key="4">
    <source>
        <dbReference type="ARBA" id="ARBA00022490"/>
    </source>
</evidence>
<dbReference type="FunFam" id="3.30.740.10:FF:000005">
    <property type="entry name" value="Dynein light chain"/>
    <property type="match status" value="1"/>
</dbReference>
<evidence type="ECO:0000256" key="3">
    <source>
        <dbReference type="ARBA" id="ARBA00022448"/>
    </source>
</evidence>
<dbReference type="SMART" id="SM01375">
    <property type="entry name" value="Dynein_light"/>
    <property type="match status" value="1"/>
</dbReference>
<keyword evidence="8 10" id="KW-0206">Cytoskeleton</keyword>
<evidence type="ECO:0000256" key="5">
    <source>
        <dbReference type="ARBA" id="ARBA00022701"/>
    </source>
</evidence>
<proteinExistence type="inferred from homology"/>
<keyword evidence="5 10" id="KW-0493">Microtubule</keyword>
<dbReference type="STRING" id="103827.A0A0N5DC85"/>
<name>A0A0N5DC85_THECL</name>
<dbReference type="WBParaSite" id="TCLT_0001080401-mRNA-1">
    <property type="protein sequence ID" value="TCLT_0001080401-mRNA-1"/>
    <property type="gene ID" value="TCLT_0001080401"/>
</dbReference>
<dbReference type="Gene3D" id="3.30.740.10">
    <property type="entry name" value="Protein Inhibitor Of Neuronal Nitric Oxide Synthase"/>
    <property type="match status" value="1"/>
</dbReference>
<keyword evidence="4 10" id="KW-0963">Cytoplasm</keyword>
<keyword evidence="10" id="KW-0243">Dynein</keyword>
<dbReference type="PANTHER" id="PTHR11886:SF35">
    <property type="entry name" value="DYNEIN LIGHT CHAIN"/>
    <property type="match status" value="1"/>
</dbReference>
<keyword evidence="10" id="KW-0505">Motor protein</keyword>
<dbReference type="Pfam" id="PF01221">
    <property type="entry name" value="Dynein_light"/>
    <property type="match status" value="1"/>
</dbReference>
<dbReference type="GO" id="GO:0005868">
    <property type="term" value="C:cytoplasmic dynein complex"/>
    <property type="evidence" value="ECO:0007669"/>
    <property type="project" value="TreeGrafter"/>
</dbReference>
<dbReference type="EMBL" id="UYYF01005363">
    <property type="protein sequence ID" value="VDN08504.1"/>
    <property type="molecule type" value="Genomic_DNA"/>
</dbReference>
<dbReference type="InterPro" id="IPR037177">
    <property type="entry name" value="DLC_sf"/>
</dbReference>
<organism evidence="13">
    <name type="scientific">Thelazia callipaeda</name>
    <name type="common">Oriental eyeworm</name>
    <name type="synonym">Parasitic nematode</name>
    <dbReference type="NCBI Taxonomy" id="103827"/>
    <lineage>
        <taxon>Eukaryota</taxon>
        <taxon>Metazoa</taxon>
        <taxon>Ecdysozoa</taxon>
        <taxon>Nematoda</taxon>
        <taxon>Chromadorea</taxon>
        <taxon>Rhabditida</taxon>
        <taxon>Spirurina</taxon>
        <taxon>Spiruromorpha</taxon>
        <taxon>Thelazioidea</taxon>
        <taxon>Thelaziidae</taxon>
        <taxon>Thelazia</taxon>
    </lineage>
</organism>
<dbReference type="OrthoDB" id="10033309at2759"/>
<comment type="similarity">
    <text evidence="10">Belongs to the dynein light chain family.</text>
</comment>
<dbReference type="Proteomes" id="UP000276776">
    <property type="component" value="Unassembled WGS sequence"/>
</dbReference>
<evidence type="ECO:0000256" key="9">
    <source>
        <dbReference type="ARBA" id="ARBA00023242"/>
    </source>
</evidence>
<reference evidence="13" key="1">
    <citation type="submission" date="2017-02" db="UniProtKB">
        <authorList>
            <consortium name="WormBaseParasite"/>
        </authorList>
    </citation>
    <scope>IDENTIFICATION</scope>
</reference>
<accession>A0A0N5DC85</accession>
<evidence type="ECO:0000256" key="2">
    <source>
        <dbReference type="ARBA" id="ARBA00004245"/>
    </source>
</evidence>
<dbReference type="InterPro" id="IPR001372">
    <property type="entry name" value="Dynein_light_chain_typ-1/2"/>
</dbReference>
<sequence>MSDTQALDDPNLASGTESVTVNAQVIATGMEAEMQEYAIQCANEAIAEHSGQNMAIAQYIMSHFEEKYDSPWHCVVSDGNLGFFVRYDASNHIYFTVGPITIFLFKNQC</sequence>
<evidence type="ECO:0000256" key="10">
    <source>
        <dbReference type="RuleBase" id="RU365010"/>
    </source>
</evidence>
<evidence type="ECO:0000313" key="11">
    <source>
        <dbReference type="EMBL" id="VDN08504.1"/>
    </source>
</evidence>
<keyword evidence="3" id="KW-0813">Transport</keyword>
<keyword evidence="9" id="KW-0539">Nucleus</keyword>
<dbReference type="GO" id="GO:0007017">
    <property type="term" value="P:microtubule-based process"/>
    <property type="evidence" value="ECO:0007669"/>
    <property type="project" value="InterPro"/>
</dbReference>
<evidence type="ECO:0000256" key="1">
    <source>
        <dbReference type="ARBA" id="ARBA00004123"/>
    </source>
</evidence>
<dbReference type="SUPFAM" id="SSF54648">
    <property type="entry name" value="DLC"/>
    <property type="match status" value="1"/>
</dbReference>
<dbReference type="GO" id="GO:0015031">
    <property type="term" value="P:protein transport"/>
    <property type="evidence" value="ECO:0007669"/>
    <property type="project" value="UniProtKB-KW"/>
</dbReference>
<evidence type="ECO:0000256" key="6">
    <source>
        <dbReference type="ARBA" id="ARBA00022816"/>
    </source>
</evidence>
<evidence type="ECO:0000256" key="7">
    <source>
        <dbReference type="ARBA" id="ARBA00022927"/>
    </source>
</evidence>
<gene>
    <name evidence="11" type="ORF">TCLT_LOCUS10786</name>
</gene>
<reference evidence="11 12" key="2">
    <citation type="submission" date="2018-11" db="EMBL/GenBank/DDBJ databases">
        <authorList>
            <consortium name="Pathogen Informatics"/>
        </authorList>
    </citation>
    <scope>NUCLEOTIDE SEQUENCE [LARGE SCALE GENOMIC DNA]</scope>
</reference>
<comment type="subcellular location">
    <subcellularLocation>
        <location evidence="2 10">Cytoplasm</location>
        <location evidence="2 10">Cytoskeleton</location>
    </subcellularLocation>
    <subcellularLocation>
        <location evidence="1">Nucleus</location>
    </subcellularLocation>
</comment>
<keyword evidence="7" id="KW-0653">Protein transport</keyword>
<dbReference type="AlphaFoldDB" id="A0A0N5DC85"/>
<keyword evidence="12" id="KW-1185">Reference proteome</keyword>
<protein>
    <recommendedName>
        <fullName evidence="10">Dynein light chain</fullName>
    </recommendedName>
</protein>
<evidence type="ECO:0000313" key="12">
    <source>
        <dbReference type="Proteomes" id="UP000276776"/>
    </source>
</evidence>